<name>A0ABV8CZJ2_9STRE</name>
<keyword evidence="1" id="KW-0808">Transferase</keyword>
<dbReference type="Gene3D" id="3.40.50.510">
    <property type="entry name" value="Phosphotransferase system, mannose-type IIA component"/>
    <property type="match status" value="1"/>
</dbReference>
<dbReference type="Proteomes" id="UP001595901">
    <property type="component" value="Unassembled WGS sequence"/>
</dbReference>
<evidence type="ECO:0000313" key="3">
    <source>
        <dbReference type="EMBL" id="MFC3931708.1"/>
    </source>
</evidence>
<accession>A0ABV8CZJ2</accession>
<evidence type="ECO:0000256" key="1">
    <source>
        <dbReference type="ARBA" id="ARBA00022679"/>
    </source>
</evidence>
<comment type="caution">
    <text evidence="3">The sequence shown here is derived from an EMBL/GenBank/DDBJ whole genome shotgun (WGS) entry which is preliminary data.</text>
</comment>
<dbReference type="RefSeq" id="WP_380430200.1">
    <property type="nucleotide sequence ID" value="NZ_JBHSAC010000024.1"/>
</dbReference>
<dbReference type="InterPro" id="IPR004701">
    <property type="entry name" value="PTS_EIIA_man-typ"/>
</dbReference>
<dbReference type="PROSITE" id="PS51096">
    <property type="entry name" value="PTS_EIIA_TYPE_4"/>
    <property type="match status" value="1"/>
</dbReference>
<evidence type="ECO:0000259" key="2">
    <source>
        <dbReference type="PROSITE" id="PS51096"/>
    </source>
</evidence>
<evidence type="ECO:0000313" key="4">
    <source>
        <dbReference type="Proteomes" id="UP001595901"/>
    </source>
</evidence>
<dbReference type="PANTHER" id="PTHR33799:SF1">
    <property type="entry name" value="PTS SYSTEM MANNOSE-SPECIFIC EIIAB COMPONENT-RELATED"/>
    <property type="match status" value="1"/>
</dbReference>
<reference evidence="4" key="1">
    <citation type="journal article" date="2019" name="Int. J. Syst. Evol. Microbiol.">
        <title>The Global Catalogue of Microorganisms (GCM) 10K type strain sequencing project: providing services to taxonomists for standard genome sequencing and annotation.</title>
        <authorList>
            <consortium name="The Broad Institute Genomics Platform"/>
            <consortium name="The Broad Institute Genome Sequencing Center for Infectious Disease"/>
            <person name="Wu L."/>
            <person name="Ma J."/>
        </authorList>
    </citation>
    <scope>NUCLEOTIDE SEQUENCE [LARGE SCALE GENOMIC DNA]</scope>
    <source>
        <strain evidence="4">CCUG 58728</strain>
    </source>
</reference>
<dbReference type="EMBL" id="JBHSAC010000024">
    <property type="protein sequence ID" value="MFC3931708.1"/>
    <property type="molecule type" value="Genomic_DNA"/>
</dbReference>
<proteinExistence type="predicted"/>
<sequence length="146" mass="15242">MKYLVLVSHGGLAEGLKTSLAMFAGDKINQVLAFGLKDGKSVDEFAVEVKEDLAAQTKPEDDFIILADIVGGSPLTTFLNVLEEKGKLGTAVVIGGMNLTAALTAVVMKDLAEGDALAENILSEASSALQQFKVAAAEADDEDDDI</sequence>
<dbReference type="InterPro" id="IPR051471">
    <property type="entry name" value="Bacterial_PTS_sugar_comp"/>
</dbReference>
<protein>
    <submittedName>
        <fullName evidence="3">PTS sugar transporter subunit IIA</fullName>
    </submittedName>
</protein>
<keyword evidence="3" id="KW-0762">Sugar transport</keyword>
<dbReference type="Pfam" id="PF03610">
    <property type="entry name" value="EIIA-man"/>
    <property type="match status" value="1"/>
</dbReference>
<feature type="domain" description="PTS EIIA type-4" evidence="2">
    <location>
        <begin position="1"/>
        <end position="129"/>
    </location>
</feature>
<organism evidence="3 4">
    <name type="scientific">Streptococcus dentapri</name>
    <dbReference type="NCBI Taxonomy" id="573564"/>
    <lineage>
        <taxon>Bacteria</taxon>
        <taxon>Bacillati</taxon>
        <taxon>Bacillota</taxon>
        <taxon>Bacilli</taxon>
        <taxon>Lactobacillales</taxon>
        <taxon>Streptococcaceae</taxon>
        <taxon>Streptococcus</taxon>
    </lineage>
</organism>
<dbReference type="InterPro" id="IPR036662">
    <property type="entry name" value="PTS_EIIA_man-typ_sf"/>
</dbReference>
<dbReference type="PANTHER" id="PTHR33799">
    <property type="entry name" value="PTS PERMEASE-RELATED-RELATED"/>
    <property type="match status" value="1"/>
</dbReference>
<keyword evidence="3" id="KW-0813">Transport</keyword>
<dbReference type="SUPFAM" id="SSF53062">
    <property type="entry name" value="PTS system fructose IIA component-like"/>
    <property type="match status" value="1"/>
</dbReference>
<keyword evidence="4" id="KW-1185">Reference proteome</keyword>
<gene>
    <name evidence="3" type="ORF">ACFOSE_02730</name>
</gene>